<evidence type="ECO:0000313" key="2">
    <source>
        <dbReference type="Proteomes" id="UP000467841"/>
    </source>
</evidence>
<organism evidence="1 2">
    <name type="scientific">Microthlaspi erraticum</name>
    <dbReference type="NCBI Taxonomy" id="1685480"/>
    <lineage>
        <taxon>Eukaryota</taxon>
        <taxon>Viridiplantae</taxon>
        <taxon>Streptophyta</taxon>
        <taxon>Embryophyta</taxon>
        <taxon>Tracheophyta</taxon>
        <taxon>Spermatophyta</taxon>
        <taxon>Magnoliopsida</taxon>
        <taxon>eudicotyledons</taxon>
        <taxon>Gunneridae</taxon>
        <taxon>Pentapetalae</taxon>
        <taxon>rosids</taxon>
        <taxon>malvids</taxon>
        <taxon>Brassicales</taxon>
        <taxon>Brassicaceae</taxon>
        <taxon>Coluteocarpeae</taxon>
        <taxon>Microthlaspi</taxon>
    </lineage>
</organism>
<comment type="caution">
    <text evidence="1">The sequence shown here is derived from an EMBL/GenBank/DDBJ whole genome shotgun (WGS) entry which is preliminary data.</text>
</comment>
<proteinExistence type="predicted"/>
<dbReference type="EMBL" id="CACVBM020001140">
    <property type="protein sequence ID" value="CAA7034055.1"/>
    <property type="molecule type" value="Genomic_DNA"/>
</dbReference>
<dbReference type="AlphaFoldDB" id="A0A6D2J4M4"/>
<name>A0A6D2J4M4_9BRAS</name>
<keyword evidence="2" id="KW-1185">Reference proteome</keyword>
<sequence>MSPPFTPASSALQLQYRAALYKVETYEKNGAMKDDIASLRDQSGNWTNVSSAFPSRLEETLTYTSRKNQSLPSPERNALVGTWTCMICITSTSTLVAVKRLTTLLTLMFFLNQREYLLSLSCLGKNISLYSEVVNLPGILKEELRKNAADVETVLENCSNRLQWNGYGDHWVKAMEARKAMEMKKSREAKSALLPIHNNKSNNNLNVLH</sequence>
<dbReference type="OrthoDB" id="2161771at2759"/>
<reference evidence="1" key="1">
    <citation type="submission" date="2020-01" db="EMBL/GenBank/DDBJ databases">
        <authorList>
            <person name="Mishra B."/>
        </authorList>
    </citation>
    <scope>NUCLEOTIDE SEQUENCE [LARGE SCALE GENOMIC DNA]</scope>
</reference>
<evidence type="ECO:0000313" key="1">
    <source>
        <dbReference type="EMBL" id="CAA7034055.1"/>
    </source>
</evidence>
<dbReference type="Proteomes" id="UP000467841">
    <property type="component" value="Unassembled WGS sequence"/>
</dbReference>
<accession>A0A6D2J4M4</accession>
<gene>
    <name evidence="1" type="ORF">MERR_LOCUS21290</name>
</gene>
<protein>
    <submittedName>
        <fullName evidence="1">Uncharacterized protein</fullName>
    </submittedName>
</protein>